<dbReference type="WBParaSite" id="GPUH_0001770801-mRNA-1">
    <property type="protein sequence ID" value="GPUH_0001770801-mRNA-1"/>
    <property type="gene ID" value="GPUH_0001770801"/>
</dbReference>
<keyword evidence="4" id="KW-1185">Reference proteome</keyword>
<sequence length="354" mass="39118">MSQDSSSASRSPRSGRRLFSSSSESSTSSQHSTARDLAPESPGAALGQASDGQQESSGSRHQSPLSAPSSQESLSQQQQIIGQEGTEDAESQSSQRVGAGHSPPRSQLTESSALHYGSEFDVSSHIGSTALSQRSAPRHVRADINCAPSHHRTIRIDNMEDDLVEGGGGGEGGTTRLYIWGTRICVYEVQCAFRRFVMEYKPSAVSDDENVLTLPTNLRMEIDLERPYYLERLYEIDQSESIAFNDIIPYLDLTVNEIFAEKYQKVLYSPIEVRPFNAEKTRNMRALNPGDVDQLITISGMVTRKSPPIPEMRQAYFQCNTCNFSVIFLFFAALEICAKQGYHGANIEEVIDED</sequence>
<accession>A0A183E9P5</accession>
<feature type="compositionally biased region" description="Polar residues" evidence="1">
    <location>
        <begin position="50"/>
        <end position="61"/>
    </location>
</feature>
<organism evidence="5">
    <name type="scientific">Gongylonema pulchrum</name>
    <dbReference type="NCBI Taxonomy" id="637853"/>
    <lineage>
        <taxon>Eukaryota</taxon>
        <taxon>Metazoa</taxon>
        <taxon>Ecdysozoa</taxon>
        <taxon>Nematoda</taxon>
        <taxon>Chromadorea</taxon>
        <taxon>Rhabditida</taxon>
        <taxon>Spirurina</taxon>
        <taxon>Spiruromorpha</taxon>
        <taxon>Spiruroidea</taxon>
        <taxon>Gongylonematidae</taxon>
        <taxon>Gongylonema</taxon>
    </lineage>
</organism>
<feature type="compositionally biased region" description="Low complexity" evidence="1">
    <location>
        <begin position="1"/>
        <end position="32"/>
    </location>
</feature>
<evidence type="ECO:0000313" key="4">
    <source>
        <dbReference type="Proteomes" id="UP000271098"/>
    </source>
</evidence>
<reference evidence="5" key="1">
    <citation type="submission" date="2016-06" db="UniProtKB">
        <authorList>
            <consortium name="WormBaseParasite"/>
        </authorList>
    </citation>
    <scope>IDENTIFICATION</scope>
</reference>
<name>A0A183E9P5_9BILA</name>
<proteinExistence type="predicted"/>
<dbReference type="SUPFAM" id="SSF50249">
    <property type="entry name" value="Nucleic acid-binding proteins"/>
    <property type="match status" value="1"/>
</dbReference>
<feature type="compositionally biased region" description="Low complexity" evidence="1">
    <location>
        <begin position="62"/>
        <end position="84"/>
    </location>
</feature>
<evidence type="ECO:0000259" key="2">
    <source>
        <dbReference type="Pfam" id="PF17207"/>
    </source>
</evidence>
<reference evidence="3 4" key="2">
    <citation type="submission" date="2018-11" db="EMBL/GenBank/DDBJ databases">
        <authorList>
            <consortium name="Pathogen Informatics"/>
        </authorList>
    </citation>
    <scope>NUCLEOTIDE SEQUENCE [LARGE SCALE GENOMIC DNA]</scope>
</reference>
<dbReference type="OrthoDB" id="10251574at2759"/>
<dbReference type="Proteomes" id="UP000271098">
    <property type="component" value="Unassembled WGS sequence"/>
</dbReference>
<protein>
    <submittedName>
        <fullName evidence="5">MCM_OB domain-containing protein</fullName>
    </submittedName>
</protein>
<gene>
    <name evidence="3" type="ORF">GPUH_LOCUS17686</name>
</gene>
<dbReference type="InterPro" id="IPR012340">
    <property type="entry name" value="NA-bd_OB-fold"/>
</dbReference>
<evidence type="ECO:0000313" key="3">
    <source>
        <dbReference type="EMBL" id="VDN30265.1"/>
    </source>
</evidence>
<dbReference type="AlphaFoldDB" id="A0A183E9P5"/>
<feature type="domain" description="MCM OB" evidence="2">
    <location>
        <begin position="283"/>
        <end position="326"/>
    </location>
</feature>
<evidence type="ECO:0000256" key="1">
    <source>
        <dbReference type="SAM" id="MobiDB-lite"/>
    </source>
</evidence>
<dbReference type="Pfam" id="PF17207">
    <property type="entry name" value="MCM_OB"/>
    <property type="match status" value="1"/>
</dbReference>
<dbReference type="InterPro" id="IPR033762">
    <property type="entry name" value="MCM_OB"/>
</dbReference>
<dbReference type="EMBL" id="UYRT01085540">
    <property type="protein sequence ID" value="VDN30265.1"/>
    <property type="molecule type" value="Genomic_DNA"/>
</dbReference>
<feature type="region of interest" description="Disordered" evidence="1">
    <location>
        <begin position="1"/>
        <end position="109"/>
    </location>
</feature>
<evidence type="ECO:0000313" key="5">
    <source>
        <dbReference type="WBParaSite" id="GPUH_0001770801-mRNA-1"/>
    </source>
</evidence>